<dbReference type="EMBL" id="BSYO01000004">
    <property type="protein sequence ID" value="GMH03511.1"/>
    <property type="molecule type" value="Genomic_DNA"/>
</dbReference>
<dbReference type="Proteomes" id="UP001279734">
    <property type="component" value="Unassembled WGS sequence"/>
</dbReference>
<protein>
    <submittedName>
        <fullName evidence="1">Uncharacterized protein</fullName>
    </submittedName>
</protein>
<evidence type="ECO:0000313" key="1">
    <source>
        <dbReference type="EMBL" id="GMH03511.1"/>
    </source>
</evidence>
<name>A0AAD3XGI6_NEPGR</name>
<dbReference type="AlphaFoldDB" id="A0AAD3XGI6"/>
<accession>A0AAD3XGI6</accession>
<organism evidence="1 2">
    <name type="scientific">Nepenthes gracilis</name>
    <name type="common">Slender pitcher plant</name>
    <dbReference type="NCBI Taxonomy" id="150966"/>
    <lineage>
        <taxon>Eukaryota</taxon>
        <taxon>Viridiplantae</taxon>
        <taxon>Streptophyta</taxon>
        <taxon>Embryophyta</taxon>
        <taxon>Tracheophyta</taxon>
        <taxon>Spermatophyta</taxon>
        <taxon>Magnoliopsida</taxon>
        <taxon>eudicotyledons</taxon>
        <taxon>Gunneridae</taxon>
        <taxon>Pentapetalae</taxon>
        <taxon>Caryophyllales</taxon>
        <taxon>Nepenthaceae</taxon>
        <taxon>Nepenthes</taxon>
    </lineage>
</organism>
<comment type="caution">
    <text evidence="1">The sequence shown here is derived from an EMBL/GenBank/DDBJ whole genome shotgun (WGS) entry which is preliminary data.</text>
</comment>
<gene>
    <name evidence="1" type="ORF">Nepgr_005350</name>
</gene>
<evidence type="ECO:0000313" key="2">
    <source>
        <dbReference type="Proteomes" id="UP001279734"/>
    </source>
</evidence>
<sequence length="77" mass="8679">MGSSGRVPLPSRFFDAKSWFERPSCGDVAEDFKASLVVVLLKYAVLQIQNIWLDAVLWSALLYLAVELFTEKLQSVD</sequence>
<keyword evidence="2" id="KW-1185">Reference proteome</keyword>
<proteinExistence type="predicted"/>
<reference evidence="1" key="1">
    <citation type="submission" date="2023-05" db="EMBL/GenBank/DDBJ databases">
        <title>Nepenthes gracilis genome sequencing.</title>
        <authorList>
            <person name="Fukushima K."/>
        </authorList>
    </citation>
    <scope>NUCLEOTIDE SEQUENCE</scope>
    <source>
        <strain evidence="1">SING2019-196</strain>
    </source>
</reference>